<keyword evidence="1" id="KW-0812">Transmembrane</keyword>
<protein>
    <recommendedName>
        <fullName evidence="4">DUF4350 domain-containing protein</fullName>
    </recommendedName>
</protein>
<comment type="caution">
    <text evidence="2">The sequence shown here is derived from an EMBL/GenBank/DDBJ whole genome shotgun (WGS) entry which is preliminary data.</text>
</comment>
<reference evidence="2 3" key="1">
    <citation type="submission" date="2023-09" db="EMBL/GenBank/DDBJ databases">
        <title>Novel taxa isolated from Blanes Bay.</title>
        <authorList>
            <person name="Rey-Velasco X."/>
            <person name="Lucena T."/>
        </authorList>
    </citation>
    <scope>NUCLEOTIDE SEQUENCE [LARGE SCALE GENOMIC DNA]</scope>
    <source>
        <strain evidence="2 3">S356</strain>
    </source>
</reference>
<dbReference type="PROSITE" id="PS51257">
    <property type="entry name" value="PROKAR_LIPOPROTEIN"/>
    <property type="match status" value="1"/>
</dbReference>
<accession>A0ABU3LDJ3</accession>
<evidence type="ECO:0000313" key="3">
    <source>
        <dbReference type="Proteomes" id="UP001257277"/>
    </source>
</evidence>
<dbReference type="Proteomes" id="UP001257277">
    <property type="component" value="Unassembled WGS sequence"/>
</dbReference>
<dbReference type="RefSeq" id="WP_349240891.1">
    <property type="nucleotide sequence ID" value="NZ_JAVTTO010000002.1"/>
</dbReference>
<organism evidence="2 3">
    <name type="scientific">Asprobacillus argus</name>
    <dbReference type="NCBI Taxonomy" id="3076534"/>
    <lineage>
        <taxon>Bacteria</taxon>
        <taxon>Pseudomonadati</taxon>
        <taxon>Bacteroidota</taxon>
        <taxon>Flavobacteriia</taxon>
        <taxon>Flavobacteriales</taxon>
        <taxon>Flavobacteriaceae</taxon>
        <taxon>Asprobacillus</taxon>
    </lineage>
</organism>
<keyword evidence="3" id="KW-1185">Reference proteome</keyword>
<sequence length="404" mass="47668">MICKKHIYILFLIAITSIFSGCKETDWYENYKVKNKSPFGTYIVYNELSELFYRYEVKYLEKNIVDYLREDYISAYDEANYVCINNHAPKINGGGIAEILEFVKEGNDAFFSLNYYNEYLKEALEIDTENLDFSAYNIPAKLKLLEGDLYLKNNDFLNQPYSFDRNLRRNYFTSYNSKNTIVLGTQEINGTEEPIFLKIYHGKGAIYLHTQPIVFTNYYMLSGREKYAEDLLSYLPNRETIWDPQIRSSTDSDGPNRSESVFSFFWRNSSLKWFLYVSFFGLLLFMIFNARRKQRPIPIISASKNSTVEFTHTISNLYLKNDNHKSLVDKKIQFFLEKVRTKYLIDTNNLNNDFMERLALKSGNKLRQTKYLINTIIALNKKQSCSEEDLIGLHKMIENFLKRK</sequence>
<name>A0ABU3LDJ3_9FLAO</name>
<evidence type="ECO:0000313" key="2">
    <source>
        <dbReference type="EMBL" id="MDT7831632.1"/>
    </source>
</evidence>
<evidence type="ECO:0000256" key="1">
    <source>
        <dbReference type="SAM" id="Phobius"/>
    </source>
</evidence>
<feature type="transmembrane region" description="Helical" evidence="1">
    <location>
        <begin position="273"/>
        <end position="290"/>
    </location>
</feature>
<evidence type="ECO:0008006" key="4">
    <source>
        <dbReference type="Google" id="ProtNLM"/>
    </source>
</evidence>
<keyword evidence="1" id="KW-1133">Transmembrane helix</keyword>
<keyword evidence="1" id="KW-0472">Membrane</keyword>
<gene>
    <name evidence="2" type="ORF">RQM59_04530</name>
</gene>
<proteinExistence type="predicted"/>
<dbReference type="EMBL" id="JAVTTO010000002">
    <property type="protein sequence ID" value="MDT7831632.1"/>
    <property type="molecule type" value="Genomic_DNA"/>
</dbReference>